<dbReference type="EMBL" id="JAGFBR010000019">
    <property type="protein sequence ID" value="KAH0448274.1"/>
    <property type="molecule type" value="Genomic_DNA"/>
</dbReference>
<dbReference type="Proteomes" id="UP000775213">
    <property type="component" value="Unassembled WGS sequence"/>
</dbReference>
<accession>A0AAV7FK06</accession>
<keyword evidence="2" id="KW-1185">Reference proteome</keyword>
<dbReference type="AlphaFoldDB" id="A0AAV7FK06"/>
<sequence length="82" mass="9455">MDWGVQIYAFSSLVRQIYIEYTAKISNGIDTSRHLGLTKAYILSICEIGKLNSLQGLFFLRDVSKYRIGELKNMNDLHKLEI</sequence>
<protein>
    <recommendedName>
        <fullName evidence="3">Transcriptional regulator</fullName>
    </recommendedName>
</protein>
<gene>
    <name evidence="1" type="ORF">IEQ34_022074</name>
</gene>
<evidence type="ECO:0000313" key="2">
    <source>
        <dbReference type="Proteomes" id="UP000775213"/>
    </source>
</evidence>
<name>A0AAV7FK06_DENCH</name>
<reference evidence="1 2" key="1">
    <citation type="journal article" date="2021" name="Hortic Res">
        <title>Chromosome-scale assembly of the Dendrobium chrysotoxum genome enhances the understanding of orchid evolution.</title>
        <authorList>
            <person name="Zhang Y."/>
            <person name="Zhang G.Q."/>
            <person name="Zhang D."/>
            <person name="Liu X.D."/>
            <person name="Xu X.Y."/>
            <person name="Sun W.H."/>
            <person name="Yu X."/>
            <person name="Zhu X."/>
            <person name="Wang Z.W."/>
            <person name="Zhao X."/>
            <person name="Zhong W.Y."/>
            <person name="Chen H."/>
            <person name="Yin W.L."/>
            <person name="Huang T."/>
            <person name="Niu S.C."/>
            <person name="Liu Z.J."/>
        </authorList>
    </citation>
    <scope>NUCLEOTIDE SEQUENCE [LARGE SCALE GENOMIC DNA]</scope>
    <source>
        <strain evidence="1">Lindl</strain>
    </source>
</reference>
<evidence type="ECO:0000313" key="1">
    <source>
        <dbReference type="EMBL" id="KAH0448274.1"/>
    </source>
</evidence>
<proteinExistence type="predicted"/>
<organism evidence="1 2">
    <name type="scientific">Dendrobium chrysotoxum</name>
    <name type="common">Orchid</name>
    <dbReference type="NCBI Taxonomy" id="161865"/>
    <lineage>
        <taxon>Eukaryota</taxon>
        <taxon>Viridiplantae</taxon>
        <taxon>Streptophyta</taxon>
        <taxon>Embryophyta</taxon>
        <taxon>Tracheophyta</taxon>
        <taxon>Spermatophyta</taxon>
        <taxon>Magnoliopsida</taxon>
        <taxon>Liliopsida</taxon>
        <taxon>Asparagales</taxon>
        <taxon>Orchidaceae</taxon>
        <taxon>Epidendroideae</taxon>
        <taxon>Malaxideae</taxon>
        <taxon>Dendrobiinae</taxon>
        <taxon>Dendrobium</taxon>
    </lineage>
</organism>
<evidence type="ECO:0008006" key="3">
    <source>
        <dbReference type="Google" id="ProtNLM"/>
    </source>
</evidence>
<comment type="caution">
    <text evidence="1">The sequence shown here is derived from an EMBL/GenBank/DDBJ whole genome shotgun (WGS) entry which is preliminary data.</text>
</comment>